<evidence type="ECO:0000259" key="22">
    <source>
        <dbReference type="PROSITE" id="PS50011"/>
    </source>
</evidence>
<feature type="compositionally biased region" description="Pro residues" evidence="20">
    <location>
        <begin position="30"/>
        <end position="130"/>
    </location>
</feature>
<comment type="subcellular location">
    <subcellularLocation>
        <location evidence="1">Cell membrane</location>
        <topology evidence="1">Single-pass membrane protein</topology>
    </subcellularLocation>
    <subcellularLocation>
        <location evidence="2">Secreted</location>
    </subcellularLocation>
</comment>
<keyword evidence="8" id="KW-0808">Transferase</keyword>
<evidence type="ECO:0000256" key="17">
    <source>
        <dbReference type="ARBA" id="ARBA00047899"/>
    </source>
</evidence>
<evidence type="ECO:0000256" key="7">
    <source>
        <dbReference type="ARBA" id="ARBA00022527"/>
    </source>
</evidence>
<keyword evidence="13 19" id="KW-0067">ATP-binding</keyword>
<keyword evidence="11 19" id="KW-0547">Nucleotide-binding</keyword>
<evidence type="ECO:0000256" key="19">
    <source>
        <dbReference type="PROSITE-ProRule" id="PRU10141"/>
    </source>
</evidence>
<feature type="compositionally biased region" description="Pro residues" evidence="20">
    <location>
        <begin position="198"/>
        <end position="208"/>
    </location>
</feature>
<dbReference type="PANTHER" id="PTHR47982:SF22">
    <property type="entry name" value="PROLINE-RICH RECEPTOR-LIKE PROTEIN KINASE PERK14"/>
    <property type="match status" value="1"/>
</dbReference>
<organism evidence="23 24">
    <name type="scientific">Brassica napus</name>
    <name type="common">Rape</name>
    <dbReference type="NCBI Taxonomy" id="3708"/>
    <lineage>
        <taxon>Eukaryota</taxon>
        <taxon>Viridiplantae</taxon>
        <taxon>Streptophyta</taxon>
        <taxon>Embryophyta</taxon>
        <taxon>Tracheophyta</taxon>
        <taxon>Spermatophyta</taxon>
        <taxon>Magnoliopsida</taxon>
        <taxon>eudicotyledons</taxon>
        <taxon>Gunneridae</taxon>
        <taxon>Pentapetalae</taxon>
        <taxon>rosids</taxon>
        <taxon>malvids</taxon>
        <taxon>Brassicales</taxon>
        <taxon>Brassicaceae</taxon>
        <taxon>Brassiceae</taxon>
        <taxon>Brassica</taxon>
    </lineage>
</organism>
<keyword evidence="6" id="KW-0964">Secreted</keyword>
<proteinExistence type="inferred from homology"/>
<feature type="region of interest" description="Disordered" evidence="20">
    <location>
        <begin position="673"/>
        <end position="711"/>
    </location>
</feature>
<keyword evidence="9 21" id="KW-0812">Transmembrane</keyword>
<keyword evidence="7" id="KW-0723">Serine/threonine-protein kinase</keyword>
<dbReference type="EC" id="2.7.11.1" evidence="4"/>
<evidence type="ECO:0000256" key="15">
    <source>
        <dbReference type="ARBA" id="ARBA00023136"/>
    </source>
</evidence>
<dbReference type="Pfam" id="PF06876">
    <property type="entry name" value="SCRL"/>
    <property type="match status" value="2"/>
</dbReference>
<evidence type="ECO:0000256" key="11">
    <source>
        <dbReference type="ARBA" id="ARBA00022741"/>
    </source>
</evidence>
<feature type="region of interest" description="Disordered" evidence="20">
    <location>
        <begin position="310"/>
        <end position="345"/>
    </location>
</feature>
<evidence type="ECO:0000256" key="18">
    <source>
        <dbReference type="ARBA" id="ARBA00048679"/>
    </source>
</evidence>
<dbReference type="PROSITE" id="PS50011">
    <property type="entry name" value="PROTEIN_KINASE_DOM"/>
    <property type="match status" value="1"/>
</dbReference>
<feature type="transmembrane region" description="Helical" evidence="21">
    <location>
        <begin position="721"/>
        <end position="738"/>
    </location>
</feature>
<comment type="caution">
    <text evidence="23">The sequence shown here is derived from an EMBL/GenBank/DDBJ whole genome shotgun (WGS) entry which is preliminary data.</text>
</comment>
<comment type="similarity">
    <text evidence="3">Belongs to the DEFL family.</text>
</comment>
<evidence type="ECO:0000256" key="12">
    <source>
        <dbReference type="ARBA" id="ARBA00022777"/>
    </source>
</evidence>
<comment type="catalytic activity">
    <reaction evidence="17">
        <text>L-threonyl-[protein] + ATP = O-phospho-L-threonyl-[protein] + ADP + H(+)</text>
        <dbReference type="Rhea" id="RHEA:46608"/>
        <dbReference type="Rhea" id="RHEA-COMP:11060"/>
        <dbReference type="Rhea" id="RHEA-COMP:11605"/>
        <dbReference type="ChEBI" id="CHEBI:15378"/>
        <dbReference type="ChEBI" id="CHEBI:30013"/>
        <dbReference type="ChEBI" id="CHEBI:30616"/>
        <dbReference type="ChEBI" id="CHEBI:61977"/>
        <dbReference type="ChEBI" id="CHEBI:456216"/>
        <dbReference type="EC" id="2.7.11.1"/>
    </reaction>
</comment>
<keyword evidence="10" id="KW-0732">Signal</keyword>
<keyword evidence="15 21" id="KW-0472">Membrane</keyword>
<feature type="compositionally biased region" description="Low complexity" evidence="20">
    <location>
        <begin position="184"/>
        <end position="197"/>
    </location>
</feature>
<gene>
    <name evidence="23" type="ORF">HID58_040488</name>
</gene>
<keyword evidence="5" id="KW-1003">Cell membrane</keyword>
<dbReference type="SUPFAM" id="SSF56112">
    <property type="entry name" value="Protein kinase-like (PK-like)"/>
    <property type="match status" value="1"/>
</dbReference>
<feature type="domain" description="Protein kinase" evidence="22">
    <location>
        <begin position="385"/>
        <end position="667"/>
    </location>
</feature>
<feature type="non-terminal residue" evidence="23">
    <location>
        <position position="1"/>
    </location>
</feature>
<keyword evidence="12" id="KW-0418">Kinase</keyword>
<dbReference type="InterPro" id="IPR047117">
    <property type="entry name" value="PERK1-13-like"/>
</dbReference>
<feature type="compositionally biased region" description="Low complexity" evidence="20">
    <location>
        <begin position="131"/>
        <end position="142"/>
    </location>
</feature>
<evidence type="ECO:0000313" key="24">
    <source>
        <dbReference type="Proteomes" id="UP000824890"/>
    </source>
</evidence>
<feature type="compositionally biased region" description="Polar residues" evidence="20">
    <location>
        <begin position="692"/>
        <end position="711"/>
    </location>
</feature>
<accession>A0ABQ8B9L7</accession>
<evidence type="ECO:0000256" key="2">
    <source>
        <dbReference type="ARBA" id="ARBA00004613"/>
    </source>
</evidence>
<keyword evidence="14 21" id="KW-1133">Transmembrane helix</keyword>
<evidence type="ECO:0000256" key="8">
    <source>
        <dbReference type="ARBA" id="ARBA00022679"/>
    </source>
</evidence>
<dbReference type="InterPro" id="IPR000719">
    <property type="entry name" value="Prot_kinase_dom"/>
</dbReference>
<dbReference type="InterPro" id="IPR010682">
    <property type="entry name" value="SCRL"/>
</dbReference>
<feature type="transmembrane region" description="Helical" evidence="21">
    <location>
        <begin position="281"/>
        <end position="303"/>
    </location>
</feature>
<dbReference type="InterPro" id="IPR001245">
    <property type="entry name" value="Ser-Thr/Tyr_kinase_cat_dom"/>
</dbReference>
<evidence type="ECO:0000256" key="4">
    <source>
        <dbReference type="ARBA" id="ARBA00012513"/>
    </source>
</evidence>
<evidence type="ECO:0000256" key="3">
    <source>
        <dbReference type="ARBA" id="ARBA00006722"/>
    </source>
</evidence>
<evidence type="ECO:0000256" key="14">
    <source>
        <dbReference type="ARBA" id="ARBA00022989"/>
    </source>
</evidence>
<feature type="compositionally biased region" description="Pro residues" evidence="20">
    <location>
        <begin position="143"/>
        <end position="183"/>
    </location>
</feature>
<dbReference type="InterPro" id="IPR011009">
    <property type="entry name" value="Kinase-like_dom_sf"/>
</dbReference>
<dbReference type="PROSITE" id="PS00108">
    <property type="entry name" value="PROTEIN_KINASE_ST"/>
    <property type="match status" value="1"/>
</dbReference>
<sequence length="917" mass="99448">RQLLTNPLFHFLKRLRFVMSLSPSASPAPADSPPATSSPPAPPLSPVPSPLGSPPPLAPPPSILPPTASPPPPSPPLEAPPSPPLETPPVPPEEPPPSPPEEPTPSPPSPSGSPPLPFLPAKPSPPPSPLPSETLPSPGKTDSPPPPSLPSELPPPVNAASPPPPSPPRLRGPKPSLPPPISSSPPKTSPSTPSLPETSPPTKPPPFPSSSTPAPKNSPATTTLPFFGPVGPPDGTIAAPIGPIIEPKTTPGETISPGTAQPLVPKSLPETTSYHRSSAGFLFGGVIVGALLLVLLGLLYVFYRATRNRNNTSRHHQSKTPPKVQHQRGGNVEPNQSNVITIPPPNYSSSVSYGTKEKSNAIAMNVTISSGTFTYEELLEATGGFSEANLLGEGGFGYVHKGVLRNGREVAVKQLKIGSNQGEREFQAEVDTISRVHHKHLVSLVGYCINGDKRLLIYEFVPKDTLEFHLHGNRGSVLEWGMRLRIAVGAAKGLAYLHEDCSPTIIHRDIKAANILLDSKYEAKVSDFGLAKFFSDTNSSVTHISTRVVGTFGYMAPEYASSGKVTDKSDVYSFGVVLLELITGRPPIFAKDPTRNQSLVDWARPLLAKAISGESFDLLVDPRLEKNYDTTQMADMAACAASCIRQSAWLRPRMSQVIRALEGEVTLRNVEETYSSSENPLPYGTSKRRFNTDSSNGSTSEYGINPSQSSSEQHQFTGSKVSATWCIVLCVLIFLVISDGKKDKDYVPEKFCPRLEDIEGNCKDDGLKVCAKFMTTTYKINYFNCTCDNINMLRKIKRYCYCQWQTWLLAYANQLSFAPERASMRFATWCIVSCLLILLVITDGKGPKDNICPRIEDIEGNCKVDGLKACEKYMSTTYNRNYFNCTCDNVYMIHKIKRYCRCDSICPDAPHRSSLVK</sequence>
<evidence type="ECO:0000256" key="1">
    <source>
        <dbReference type="ARBA" id="ARBA00004162"/>
    </source>
</evidence>
<evidence type="ECO:0000256" key="9">
    <source>
        <dbReference type="ARBA" id="ARBA00022692"/>
    </source>
</evidence>
<evidence type="ECO:0000256" key="20">
    <source>
        <dbReference type="SAM" id="MobiDB-lite"/>
    </source>
</evidence>
<feature type="region of interest" description="Disordered" evidence="20">
    <location>
        <begin position="22"/>
        <end position="237"/>
    </location>
</feature>
<comment type="catalytic activity">
    <reaction evidence="18">
        <text>L-seryl-[protein] + ATP = O-phospho-L-seryl-[protein] + ADP + H(+)</text>
        <dbReference type="Rhea" id="RHEA:17989"/>
        <dbReference type="Rhea" id="RHEA-COMP:9863"/>
        <dbReference type="Rhea" id="RHEA-COMP:11604"/>
        <dbReference type="ChEBI" id="CHEBI:15378"/>
        <dbReference type="ChEBI" id="CHEBI:29999"/>
        <dbReference type="ChEBI" id="CHEBI:30616"/>
        <dbReference type="ChEBI" id="CHEBI:83421"/>
        <dbReference type="ChEBI" id="CHEBI:456216"/>
        <dbReference type="EC" id="2.7.11.1"/>
    </reaction>
</comment>
<evidence type="ECO:0000256" key="10">
    <source>
        <dbReference type="ARBA" id="ARBA00022729"/>
    </source>
</evidence>
<evidence type="ECO:0000256" key="6">
    <source>
        <dbReference type="ARBA" id="ARBA00022525"/>
    </source>
</evidence>
<dbReference type="PROSITE" id="PS00107">
    <property type="entry name" value="PROTEIN_KINASE_ATP"/>
    <property type="match status" value="1"/>
</dbReference>
<dbReference type="InterPro" id="IPR017441">
    <property type="entry name" value="Protein_kinase_ATP_BS"/>
</dbReference>
<evidence type="ECO:0000313" key="23">
    <source>
        <dbReference type="EMBL" id="KAH0900985.1"/>
    </source>
</evidence>
<protein>
    <recommendedName>
        <fullName evidence="4">non-specific serine/threonine protein kinase</fullName>
        <ecNumber evidence="4">2.7.11.1</ecNumber>
    </recommendedName>
</protein>
<dbReference type="Gene3D" id="1.10.510.10">
    <property type="entry name" value="Transferase(Phosphotransferase) domain 1"/>
    <property type="match status" value="1"/>
</dbReference>
<dbReference type="CDD" id="cd14066">
    <property type="entry name" value="STKc_IRAK"/>
    <property type="match status" value="1"/>
</dbReference>
<dbReference type="Pfam" id="PF07714">
    <property type="entry name" value="PK_Tyr_Ser-Thr"/>
    <property type="match status" value="1"/>
</dbReference>
<dbReference type="EMBL" id="JAGKQM010000011">
    <property type="protein sequence ID" value="KAH0900985.1"/>
    <property type="molecule type" value="Genomic_DNA"/>
</dbReference>
<feature type="transmembrane region" description="Helical" evidence="21">
    <location>
        <begin position="822"/>
        <end position="841"/>
    </location>
</feature>
<evidence type="ECO:0000256" key="5">
    <source>
        <dbReference type="ARBA" id="ARBA00022475"/>
    </source>
</evidence>
<dbReference type="Proteomes" id="UP000824890">
    <property type="component" value="Unassembled WGS sequence"/>
</dbReference>
<reference evidence="23 24" key="1">
    <citation type="submission" date="2021-05" db="EMBL/GenBank/DDBJ databases">
        <title>Genome Assembly of Synthetic Allotetraploid Brassica napus Reveals Homoeologous Exchanges between Subgenomes.</title>
        <authorList>
            <person name="Davis J.T."/>
        </authorList>
    </citation>
    <scope>NUCLEOTIDE SEQUENCE [LARGE SCALE GENOMIC DNA]</scope>
    <source>
        <strain evidence="24">cv. Da-Ae</strain>
        <tissue evidence="23">Seedling</tissue>
    </source>
</reference>
<evidence type="ECO:0000256" key="13">
    <source>
        <dbReference type="ARBA" id="ARBA00022840"/>
    </source>
</evidence>
<dbReference type="PANTHER" id="PTHR47982">
    <property type="entry name" value="PROLINE-RICH RECEPTOR-LIKE PROTEIN KINASE PERK4"/>
    <property type="match status" value="1"/>
</dbReference>
<dbReference type="Gene3D" id="3.30.200.20">
    <property type="entry name" value="Phosphorylase Kinase, domain 1"/>
    <property type="match status" value="1"/>
</dbReference>
<keyword evidence="24" id="KW-1185">Reference proteome</keyword>
<name>A0ABQ8B9L7_BRANA</name>
<keyword evidence="16" id="KW-1015">Disulfide bond</keyword>
<evidence type="ECO:0000256" key="16">
    <source>
        <dbReference type="ARBA" id="ARBA00023157"/>
    </source>
</evidence>
<feature type="binding site" evidence="19">
    <location>
        <position position="413"/>
    </location>
    <ligand>
        <name>ATP</name>
        <dbReference type="ChEBI" id="CHEBI:30616"/>
    </ligand>
</feature>
<dbReference type="InterPro" id="IPR008271">
    <property type="entry name" value="Ser/Thr_kinase_AS"/>
</dbReference>
<dbReference type="SMART" id="SM00220">
    <property type="entry name" value="S_TKc"/>
    <property type="match status" value="1"/>
</dbReference>
<evidence type="ECO:0000256" key="21">
    <source>
        <dbReference type="SAM" id="Phobius"/>
    </source>
</evidence>